<sequence>MSSGDENNQMSSRSEGSSKVSTHSRLYAVHINGARMIFSMNPASPGAPIVLYLHGGPGDACIPLTMRYNAALERDFRFINLDQRGSGLSYHPFAPGEVVTIDSMVEDVHQFVLKLLRAYGQDSLILIGHSWGSVLGLEMVKRYPSLVRCYIGLGQVVSMRAALQLRRHWAQKNLGPRLASIVSRESGTADMVLLINELLSRGGVAMLFRSWKRIMTYLRSPYYNWSRLLNHAKGVAQSRARLNAELEQVDFSGQTSFGAPVYFISGRYDRHLPGILVERFADRLKSPHRFIRFDCSGHCPQWDEPERFAATVKSLCL</sequence>
<evidence type="ECO:0000256" key="3">
    <source>
        <dbReference type="SAM" id="MobiDB-lite"/>
    </source>
</evidence>
<evidence type="ECO:0000259" key="4">
    <source>
        <dbReference type="Pfam" id="PF00561"/>
    </source>
</evidence>
<gene>
    <name evidence="5" type="ORF">GKC41_04100</name>
</gene>
<dbReference type="GO" id="GO:0008083">
    <property type="term" value="F:growth factor activity"/>
    <property type="evidence" value="ECO:0007669"/>
    <property type="project" value="InterPro"/>
</dbReference>
<evidence type="ECO:0000313" key="6">
    <source>
        <dbReference type="Proteomes" id="UP000436357"/>
    </source>
</evidence>
<feature type="region of interest" description="Disordered" evidence="3">
    <location>
        <begin position="1"/>
        <end position="21"/>
    </location>
</feature>
<dbReference type="AlphaFoldDB" id="A0A6N7TX07"/>
<evidence type="ECO:0000313" key="5">
    <source>
        <dbReference type="EMBL" id="MSD90843.1"/>
    </source>
</evidence>
<dbReference type="GO" id="GO:0004177">
    <property type="term" value="F:aminopeptidase activity"/>
    <property type="evidence" value="ECO:0007669"/>
    <property type="project" value="UniProtKB-EC"/>
</dbReference>
<dbReference type="EMBL" id="WKKW01000001">
    <property type="protein sequence ID" value="MSD90843.1"/>
    <property type="molecule type" value="Genomic_DNA"/>
</dbReference>
<organism evidence="5 6">
    <name type="scientific">Bifidobacterium asteroides</name>
    <dbReference type="NCBI Taxonomy" id="1684"/>
    <lineage>
        <taxon>Bacteria</taxon>
        <taxon>Bacillati</taxon>
        <taxon>Actinomycetota</taxon>
        <taxon>Actinomycetes</taxon>
        <taxon>Bifidobacteriales</taxon>
        <taxon>Bifidobacteriaceae</taxon>
        <taxon>Bifidobacterium</taxon>
    </lineage>
</organism>
<dbReference type="GO" id="GO:0006508">
    <property type="term" value="P:proteolysis"/>
    <property type="evidence" value="ECO:0007669"/>
    <property type="project" value="InterPro"/>
</dbReference>
<dbReference type="InterPro" id="IPR002410">
    <property type="entry name" value="Peptidase_S33"/>
</dbReference>
<comment type="caution">
    <text evidence="5">The sequence shown here is derived from an EMBL/GenBank/DDBJ whole genome shotgun (WGS) entry which is preliminary data.</text>
</comment>
<reference evidence="5 6" key="1">
    <citation type="submission" date="2019-11" db="EMBL/GenBank/DDBJ databases">
        <title>Draft Genome Sequence of Plant Growth-Promoting Rhizosphere-Associated Bacteria.</title>
        <authorList>
            <person name="Vasilyev I.Y."/>
            <person name="Radchenko V."/>
            <person name="Ilnitskaya E.V."/>
        </authorList>
    </citation>
    <scope>NUCLEOTIDE SEQUENCE [LARGE SCALE GENOMIC DNA]</scope>
    <source>
        <strain evidence="5 6">VRA_9sq_n</strain>
    </source>
</reference>
<feature type="domain" description="AB hydrolase-1" evidence="4">
    <location>
        <begin position="48"/>
        <end position="305"/>
    </location>
</feature>
<dbReference type="InterPro" id="IPR029058">
    <property type="entry name" value="AB_hydrolase_fold"/>
</dbReference>
<dbReference type="InterPro" id="IPR000073">
    <property type="entry name" value="AB_hydrolase_1"/>
</dbReference>
<evidence type="ECO:0000256" key="2">
    <source>
        <dbReference type="ARBA" id="ARBA00022801"/>
    </source>
</evidence>
<keyword evidence="2 5" id="KW-0378">Hydrolase</keyword>
<evidence type="ECO:0000256" key="1">
    <source>
        <dbReference type="ARBA" id="ARBA00010088"/>
    </source>
</evidence>
<protein>
    <submittedName>
        <fullName evidence="5">Alpha/beta fold hydrolase</fullName>
    </submittedName>
</protein>
<dbReference type="Proteomes" id="UP000436357">
    <property type="component" value="Unassembled WGS sequence"/>
</dbReference>
<accession>A0A6N7TX07</accession>
<proteinExistence type="inferred from homology"/>
<dbReference type="Pfam" id="PF00561">
    <property type="entry name" value="Abhydrolase_1"/>
    <property type="match status" value="1"/>
</dbReference>
<dbReference type="PROSITE" id="PS00250">
    <property type="entry name" value="TGF_BETA_1"/>
    <property type="match status" value="1"/>
</dbReference>
<name>A0A6N7TX07_9BIFI</name>
<dbReference type="InterPro" id="IPR050266">
    <property type="entry name" value="AB_hydrolase_sf"/>
</dbReference>
<dbReference type="PANTHER" id="PTHR43798">
    <property type="entry name" value="MONOACYLGLYCEROL LIPASE"/>
    <property type="match status" value="1"/>
</dbReference>
<comment type="similarity">
    <text evidence="1">Belongs to the peptidase S33 family.</text>
</comment>
<dbReference type="PANTHER" id="PTHR43798:SF33">
    <property type="entry name" value="HYDROLASE, PUTATIVE (AFU_ORTHOLOGUE AFUA_2G14860)-RELATED"/>
    <property type="match status" value="1"/>
</dbReference>
<dbReference type="SUPFAM" id="SSF53474">
    <property type="entry name" value="alpha/beta-Hydrolases"/>
    <property type="match status" value="1"/>
</dbReference>
<dbReference type="InterPro" id="IPR017948">
    <property type="entry name" value="TGFb_CS"/>
</dbReference>
<dbReference type="PRINTS" id="PR00793">
    <property type="entry name" value="PROAMNOPTASE"/>
</dbReference>
<dbReference type="OrthoDB" id="9796770at2"/>
<dbReference type="GO" id="GO:0016020">
    <property type="term" value="C:membrane"/>
    <property type="evidence" value="ECO:0007669"/>
    <property type="project" value="TreeGrafter"/>
</dbReference>
<dbReference type="Gene3D" id="3.40.50.1820">
    <property type="entry name" value="alpha/beta hydrolase"/>
    <property type="match status" value="1"/>
</dbReference>